<dbReference type="OrthoDB" id="202203at2759"/>
<dbReference type="GO" id="GO:0050660">
    <property type="term" value="F:flavin adenine dinucleotide binding"/>
    <property type="evidence" value="ECO:0007669"/>
    <property type="project" value="TreeGrafter"/>
</dbReference>
<dbReference type="PRINTS" id="PR00411">
    <property type="entry name" value="PNDRDTASEI"/>
</dbReference>
<name>A0A6A6NQI8_9PEZI</name>
<gene>
    <name evidence="2" type="ORF">BDY21DRAFT_387870</name>
</gene>
<dbReference type="Proteomes" id="UP000799766">
    <property type="component" value="Unassembled WGS sequence"/>
</dbReference>
<dbReference type="PRINTS" id="PR00368">
    <property type="entry name" value="FADPNR"/>
</dbReference>
<feature type="domain" description="FAD/NAD(P)-binding" evidence="1">
    <location>
        <begin position="15"/>
        <end position="342"/>
    </location>
</feature>
<dbReference type="Pfam" id="PF07992">
    <property type="entry name" value="Pyr_redox_2"/>
    <property type="match status" value="1"/>
</dbReference>
<dbReference type="GO" id="GO:0005737">
    <property type="term" value="C:cytoplasm"/>
    <property type="evidence" value="ECO:0007669"/>
    <property type="project" value="TreeGrafter"/>
</dbReference>
<proteinExistence type="predicted"/>
<evidence type="ECO:0000313" key="3">
    <source>
        <dbReference type="Proteomes" id="UP000799766"/>
    </source>
</evidence>
<evidence type="ECO:0000313" key="2">
    <source>
        <dbReference type="EMBL" id="KAF2453694.1"/>
    </source>
</evidence>
<dbReference type="PANTHER" id="PTHR43735:SF24">
    <property type="entry name" value="NUCLEOTIDE-DISULPHIDE OXIDOREDUCTASE AMID-LIKE, PUTATIVE (AFU_ORTHOLOGUE AFUA_1G17180)-RELATED"/>
    <property type="match status" value="1"/>
</dbReference>
<keyword evidence="3" id="KW-1185">Reference proteome</keyword>
<evidence type="ECO:0000259" key="1">
    <source>
        <dbReference type="Pfam" id="PF07992"/>
    </source>
</evidence>
<dbReference type="PANTHER" id="PTHR43735">
    <property type="entry name" value="APOPTOSIS-INDUCING FACTOR 1"/>
    <property type="match status" value="1"/>
</dbReference>
<dbReference type="InterPro" id="IPR036188">
    <property type="entry name" value="FAD/NAD-bd_sf"/>
</dbReference>
<reference evidence="2" key="1">
    <citation type="journal article" date="2020" name="Stud. Mycol.">
        <title>101 Dothideomycetes genomes: a test case for predicting lifestyles and emergence of pathogens.</title>
        <authorList>
            <person name="Haridas S."/>
            <person name="Albert R."/>
            <person name="Binder M."/>
            <person name="Bloem J."/>
            <person name="Labutti K."/>
            <person name="Salamov A."/>
            <person name="Andreopoulos B."/>
            <person name="Baker S."/>
            <person name="Barry K."/>
            <person name="Bills G."/>
            <person name="Bluhm B."/>
            <person name="Cannon C."/>
            <person name="Castanera R."/>
            <person name="Culley D."/>
            <person name="Daum C."/>
            <person name="Ezra D."/>
            <person name="Gonzalez J."/>
            <person name="Henrissat B."/>
            <person name="Kuo A."/>
            <person name="Liang C."/>
            <person name="Lipzen A."/>
            <person name="Lutzoni F."/>
            <person name="Magnuson J."/>
            <person name="Mondo S."/>
            <person name="Nolan M."/>
            <person name="Ohm R."/>
            <person name="Pangilinan J."/>
            <person name="Park H.-J."/>
            <person name="Ramirez L."/>
            <person name="Alfaro M."/>
            <person name="Sun H."/>
            <person name="Tritt A."/>
            <person name="Yoshinaga Y."/>
            <person name="Zwiers L.-H."/>
            <person name="Turgeon B."/>
            <person name="Goodwin S."/>
            <person name="Spatafora J."/>
            <person name="Crous P."/>
            <person name="Grigoriev I."/>
        </authorList>
    </citation>
    <scope>NUCLEOTIDE SEQUENCE</scope>
    <source>
        <strain evidence="2">ATCC 16933</strain>
    </source>
</reference>
<dbReference type="SUPFAM" id="SSF51905">
    <property type="entry name" value="FAD/NAD(P)-binding domain"/>
    <property type="match status" value="1"/>
</dbReference>
<dbReference type="GO" id="GO:0004174">
    <property type="term" value="F:electron-transferring-flavoprotein dehydrogenase activity"/>
    <property type="evidence" value="ECO:0007669"/>
    <property type="project" value="TreeGrafter"/>
</dbReference>
<sequence>MPSAKNASIAEQDPFRVLILGGAYGGLAAALNLLDLCGGKAARFAPEADSSAVGPVTPVQVTIVDERDGFYHLIGSPLTLASKDYMQRFWRRFDEIPALQTPAIRCIRGTPTSIDCQRKVALVDNFGRAKNQQEIEYDFLVTATGLRRVWPVVPQSRTLVDYYSEAGAHVDAVRDAAGAAVIGGGAVGIEIAAELKLVLPDQKVTLIHSRDKLLSSEPLPDDFKDRTLELLCMEGVEIIMGKRVMEMTALDSDSNSSGSPRTKLKLSDGTELLVGHVINAVSQSVPSTAFLPAEVLDPNGYVQIGTDLSFLPSVPNASAHFAVGDATSWSGIKRCGAAMHMGHFAAANIYQRMREARFGTPPSLMTFPIEVPPMIGLAVGKNAIAYSPAEGMSDGKKVLEAFFGNDLGFQICWKYLQLGKESDTPWMN</sequence>
<accession>A0A6A6NQI8</accession>
<organism evidence="2 3">
    <name type="scientific">Lineolata rhizophorae</name>
    <dbReference type="NCBI Taxonomy" id="578093"/>
    <lineage>
        <taxon>Eukaryota</taxon>
        <taxon>Fungi</taxon>
        <taxon>Dikarya</taxon>
        <taxon>Ascomycota</taxon>
        <taxon>Pezizomycotina</taxon>
        <taxon>Dothideomycetes</taxon>
        <taxon>Dothideomycetes incertae sedis</taxon>
        <taxon>Lineolatales</taxon>
        <taxon>Lineolataceae</taxon>
        <taxon>Lineolata</taxon>
    </lineage>
</organism>
<dbReference type="EMBL" id="MU001695">
    <property type="protein sequence ID" value="KAF2453694.1"/>
    <property type="molecule type" value="Genomic_DNA"/>
</dbReference>
<dbReference type="InterPro" id="IPR023753">
    <property type="entry name" value="FAD/NAD-binding_dom"/>
</dbReference>
<dbReference type="Gene3D" id="3.50.50.100">
    <property type="match status" value="1"/>
</dbReference>
<protein>
    <recommendedName>
        <fullName evidence="1">FAD/NAD(P)-binding domain-containing protein</fullName>
    </recommendedName>
</protein>
<dbReference type="AlphaFoldDB" id="A0A6A6NQI8"/>